<reference evidence="2 3" key="1">
    <citation type="submission" date="2019-01" db="EMBL/GenBank/DDBJ databases">
        <authorList>
            <person name="Ferrante I. M."/>
        </authorList>
    </citation>
    <scope>NUCLEOTIDE SEQUENCE [LARGE SCALE GENOMIC DNA]</scope>
    <source>
        <strain evidence="2 3">B856</strain>
    </source>
</reference>
<feature type="compositionally biased region" description="Polar residues" evidence="1">
    <location>
        <begin position="395"/>
        <end position="411"/>
    </location>
</feature>
<feature type="compositionally biased region" description="Basic residues" evidence="1">
    <location>
        <begin position="296"/>
        <end position="306"/>
    </location>
</feature>
<sequence length="787" mass="84453">MPPPIASTPTRRREAGWRDSHSHHGHRGLSYPGDYDVMSPNPYGSASSMNRGPRPPAPGSASAPYHYDPQGPPMPSRGPPGPPPGDYWYASPPPYNSEHPHPHPHPHAHNPPPPSNHRGGGAHFWGPPPPSLHDGYRGGPSHESLRGAPNGHTPHPNQHPHRTPPRRPYPGDQVGLSEPTISPSSSGEHHSLVHHHQRKDFSPPSPPGATGRQAPGNRGVQVSVSASADSEEATTLGSSSAAANTVTPNKGGRNDASDAEDAEMGDGDSGSKQGTDKKGDPLRVLADVSAGMGGKNKNKNKSKNKQSNRNAPEPTGETTGGATNSREGSDAETAASATSSPSAAASRPSVPMPAPTSPLHRRFKPSPITPSQTPQVRAVVDSKRTPATTRKHQPITPSRSHDTASTAETSGPQPPLQMGWEPPPLPHGGSGSSGSGEMFPAHPAHEQYSNASQQAGPYRPSAPRRNGRPAMHYGGPGEFGQPAYPADSPALVERGSFDSHGDASTYRGASMYPPPSTPNSSRGAYFYDDHPPPPPGYGSGAGAGPHWENPGQSPYSPSYPPPGRGAGGWNPPHPPPPHTHSDPYYAPPPHHGPPPPEYSYPPPPPHYGGPEDHDLPFYGGTAPPLHPSYHHRGGPPLPMPGPHHPGMPIPPPHMMGGPPPPYHYGHPPRMEEKTILRKKFSWKHYPELERFLIANRDEYLKHSNMNYTAEQKQYNNWLTERLLEVAGQHNYMFDPDDFNFVAIRDRIRCYYKSYVQTARKRGLKLPEKKALKNKIAAATTEGSGKKE</sequence>
<keyword evidence="3" id="KW-1185">Reference proteome</keyword>
<evidence type="ECO:0000313" key="2">
    <source>
        <dbReference type="EMBL" id="VEU40455.1"/>
    </source>
</evidence>
<organism evidence="2 3">
    <name type="scientific">Pseudo-nitzschia multistriata</name>
    <dbReference type="NCBI Taxonomy" id="183589"/>
    <lineage>
        <taxon>Eukaryota</taxon>
        <taxon>Sar</taxon>
        <taxon>Stramenopiles</taxon>
        <taxon>Ochrophyta</taxon>
        <taxon>Bacillariophyta</taxon>
        <taxon>Bacillariophyceae</taxon>
        <taxon>Bacillariophycidae</taxon>
        <taxon>Bacillariales</taxon>
        <taxon>Bacillariaceae</taxon>
        <taxon>Pseudo-nitzschia</taxon>
    </lineage>
</organism>
<evidence type="ECO:0000313" key="3">
    <source>
        <dbReference type="Proteomes" id="UP000291116"/>
    </source>
</evidence>
<feature type="compositionally biased region" description="Low complexity" evidence="1">
    <location>
        <begin position="307"/>
        <end position="324"/>
    </location>
</feature>
<gene>
    <name evidence="2" type="ORF">PSNMU_V1.4_AUG-EV-PASAV3_0073540</name>
</gene>
<feature type="compositionally biased region" description="Pro residues" evidence="1">
    <location>
        <begin position="585"/>
        <end position="607"/>
    </location>
</feature>
<accession>A0A448ZEL4</accession>
<feature type="region of interest" description="Disordered" evidence="1">
    <location>
        <begin position="1"/>
        <end position="645"/>
    </location>
</feature>
<dbReference type="Proteomes" id="UP000291116">
    <property type="component" value="Unassembled WGS sequence"/>
</dbReference>
<proteinExistence type="predicted"/>
<feature type="compositionally biased region" description="Polar residues" evidence="1">
    <location>
        <begin position="235"/>
        <end position="248"/>
    </location>
</feature>
<evidence type="ECO:0000256" key="1">
    <source>
        <dbReference type="SAM" id="MobiDB-lite"/>
    </source>
</evidence>
<feature type="compositionally biased region" description="Low complexity" evidence="1">
    <location>
        <begin position="331"/>
        <end position="349"/>
    </location>
</feature>
<name>A0A448ZEL4_9STRA</name>
<feature type="compositionally biased region" description="Basic and acidic residues" evidence="1">
    <location>
        <begin position="11"/>
        <end position="22"/>
    </location>
</feature>
<dbReference type="EMBL" id="CAACVS010000280">
    <property type="protein sequence ID" value="VEU40455.1"/>
    <property type="molecule type" value="Genomic_DNA"/>
</dbReference>
<protein>
    <submittedName>
        <fullName evidence="2">Uncharacterized protein</fullName>
    </submittedName>
</protein>
<dbReference type="AlphaFoldDB" id="A0A448ZEL4"/>
<feature type="compositionally biased region" description="Acidic residues" evidence="1">
    <location>
        <begin position="257"/>
        <end position="266"/>
    </location>
</feature>
<feature type="compositionally biased region" description="Pro residues" evidence="1">
    <location>
        <begin position="635"/>
        <end position="645"/>
    </location>
</feature>
<dbReference type="OrthoDB" id="41246at2759"/>
<feature type="compositionally biased region" description="Pro residues" evidence="1">
    <location>
        <begin position="70"/>
        <end position="95"/>
    </location>
</feature>